<comment type="function">
    <text evidence="3">The glycine cleavage system catalyzes the degradation of glycine. The H protein shuttles the methylamine group of glycine from the P protein to the T protein.</text>
</comment>
<dbReference type="Gene3D" id="2.40.50.100">
    <property type="match status" value="1"/>
</dbReference>
<dbReference type="PROSITE" id="PS50968">
    <property type="entry name" value="BIOTINYL_LIPOYL"/>
    <property type="match status" value="1"/>
</dbReference>
<dbReference type="EMBL" id="MGDF01000012">
    <property type="protein sequence ID" value="OGL47478.1"/>
    <property type="molecule type" value="Genomic_DNA"/>
</dbReference>
<dbReference type="GO" id="GO:0005960">
    <property type="term" value="C:glycine cleavage complex"/>
    <property type="evidence" value="ECO:0007669"/>
    <property type="project" value="InterPro"/>
</dbReference>
<evidence type="ECO:0000259" key="5">
    <source>
        <dbReference type="PROSITE" id="PS50968"/>
    </source>
</evidence>
<comment type="similarity">
    <text evidence="1 3">Belongs to the GcvH family.</text>
</comment>
<dbReference type="AlphaFoldDB" id="A0A1F7S2F1"/>
<dbReference type="PANTHER" id="PTHR11715">
    <property type="entry name" value="GLYCINE CLEAVAGE SYSTEM H PROTEIN"/>
    <property type="match status" value="1"/>
</dbReference>
<feature type="modified residue" description="N6-lipoyllysine" evidence="3 4">
    <location>
        <position position="63"/>
    </location>
</feature>
<organism evidence="6 7">
    <name type="scientific">Candidatus Schekmanbacteria bacterium RBG_16_38_11</name>
    <dbReference type="NCBI Taxonomy" id="1817880"/>
    <lineage>
        <taxon>Bacteria</taxon>
        <taxon>Candidatus Schekmaniibacteriota</taxon>
    </lineage>
</organism>
<dbReference type="Pfam" id="PF01597">
    <property type="entry name" value="GCV_H"/>
    <property type="match status" value="1"/>
</dbReference>
<evidence type="ECO:0000313" key="7">
    <source>
        <dbReference type="Proteomes" id="UP000178435"/>
    </source>
</evidence>
<dbReference type="PANTHER" id="PTHR11715:SF3">
    <property type="entry name" value="GLYCINE CLEAVAGE SYSTEM H PROTEIN-RELATED"/>
    <property type="match status" value="1"/>
</dbReference>
<evidence type="ECO:0000256" key="4">
    <source>
        <dbReference type="PIRSR" id="PIRSR617453-50"/>
    </source>
</evidence>
<name>A0A1F7S2F1_9BACT</name>
<feature type="domain" description="Lipoyl-binding" evidence="5">
    <location>
        <begin position="22"/>
        <end position="104"/>
    </location>
</feature>
<dbReference type="InterPro" id="IPR002930">
    <property type="entry name" value="GCV_H"/>
</dbReference>
<dbReference type="NCBIfam" id="TIGR00527">
    <property type="entry name" value="gcvH"/>
    <property type="match status" value="1"/>
</dbReference>
<evidence type="ECO:0000256" key="3">
    <source>
        <dbReference type="HAMAP-Rule" id="MF_00272"/>
    </source>
</evidence>
<reference evidence="6 7" key="1">
    <citation type="journal article" date="2016" name="Nat. Commun.">
        <title>Thousands of microbial genomes shed light on interconnected biogeochemical processes in an aquifer system.</title>
        <authorList>
            <person name="Anantharaman K."/>
            <person name="Brown C.T."/>
            <person name="Hug L.A."/>
            <person name="Sharon I."/>
            <person name="Castelle C.J."/>
            <person name="Probst A.J."/>
            <person name="Thomas B.C."/>
            <person name="Singh A."/>
            <person name="Wilkins M.J."/>
            <person name="Karaoz U."/>
            <person name="Brodie E.L."/>
            <person name="Williams K.H."/>
            <person name="Hubbard S.S."/>
            <person name="Banfield J.F."/>
        </authorList>
    </citation>
    <scope>NUCLEOTIDE SEQUENCE [LARGE SCALE GENOMIC DNA]</scope>
</reference>
<dbReference type="GO" id="GO:0019464">
    <property type="term" value="P:glycine decarboxylation via glycine cleavage system"/>
    <property type="evidence" value="ECO:0007669"/>
    <property type="project" value="UniProtKB-UniRule"/>
</dbReference>
<evidence type="ECO:0000256" key="1">
    <source>
        <dbReference type="ARBA" id="ARBA00009249"/>
    </source>
</evidence>
<dbReference type="GO" id="GO:0009249">
    <property type="term" value="P:protein lipoylation"/>
    <property type="evidence" value="ECO:0007669"/>
    <property type="project" value="TreeGrafter"/>
</dbReference>
<dbReference type="InterPro" id="IPR017453">
    <property type="entry name" value="GCV_H_sub"/>
</dbReference>
<dbReference type="InterPro" id="IPR003016">
    <property type="entry name" value="2-oxoA_DH_lipoyl-BS"/>
</dbReference>
<comment type="caution">
    <text evidence="6">The sequence shown here is derived from an EMBL/GenBank/DDBJ whole genome shotgun (WGS) entry which is preliminary data.</text>
</comment>
<protein>
    <recommendedName>
        <fullName evidence="3">Glycine cleavage system H protein</fullName>
    </recommendedName>
</protein>
<dbReference type="GO" id="GO:0005829">
    <property type="term" value="C:cytosol"/>
    <property type="evidence" value="ECO:0007669"/>
    <property type="project" value="TreeGrafter"/>
</dbReference>
<sequence>MNFPKDLKYTRGHEWIKVENGEGKVGITDYAQKELGDIVFVDLPDAGSEVEQSSTFGVVESVKAVSDLYSPVSGKVAKVNSHLNDEPELVNNDPYGKGWMIIIEMKDKGELNTLLDVSQYQAYVEEEEKKK</sequence>
<dbReference type="InterPro" id="IPR011053">
    <property type="entry name" value="Single_hybrid_motif"/>
</dbReference>
<evidence type="ECO:0000256" key="2">
    <source>
        <dbReference type="ARBA" id="ARBA00022823"/>
    </source>
</evidence>
<dbReference type="HAMAP" id="MF_00272">
    <property type="entry name" value="GcvH"/>
    <property type="match status" value="1"/>
</dbReference>
<proteinExistence type="inferred from homology"/>
<dbReference type="CDD" id="cd06848">
    <property type="entry name" value="GCS_H"/>
    <property type="match status" value="1"/>
</dbReference>
<dbReference type="SUPFAM" id="SSF51230">
    <property type="entry name" value="Single hybrid motif"/>
    <property type="match status" value="1"/>
</dbReference>
<comment type="subunit">
    <text evidence="3">The glycine cleavage system is composed of four proteins: P, T, L and H.</text>
</comment>
<comment type="cofactor">
    <cofactor evidence="3">
        <name>(R)-lipoate</name>
        <dbReference type="ChEBI" id="CHEBI:83088"/>
    </cofactor>
    <text evidence="3">Binds 1 lipoyl cofactor covalently.</text>
</comment>
<keyword evidence="2 3" id="KW-0450">Lipoyl</keyword>
<gene>
    <name evidence="3" type="primary">gcvH</name>
    <name evidence="6" type="ORF">A2149_03335</name>
</gene>
<dbReference type="PROSITE" id="PS00189">
    <property type="entry name" value="LIPOYL"/>
    <property type="match status" value="1"/>
</dbReference>
<dbReference type="InterPro" id="IPR033753">
    <property type="entry name" value="GCV_H/Fam206"/>
</dbReference>
<evidence type="ECO:0000313" key="6">
    <source>
        <dbReference type="EMBL" id="OGL47478.1"/>
    </source>
</evidence>
<dbReference type="NCBIfam" id="NF002270">
    <property type="entry name" value="PRK01202.1"/>
    <property type="match status" value="1"/>
</dbReference>
<dbReference type="InterPro" id="IPR000089">
    <property type="entry name" value="Biotin_lipoyl"/>
</dbReference>
<dbReference type="Proteomes" id="UP000178435">
    <property type="component" value="Unassembled WGS sequence"/>
</dbReference>
<accession>A0A1F7S2F1</accession>